<gene>
    <name evidence="10" type="ORF">SAMN03097708_01904</name>
</gene>
<dbReference type="Gene3D" id="3.30.565.10">
    <property type="entry name" value="Histidine kinase-like ATPase, C-terminal domain"/>
    <property type="match status" value="1"/>
</dbReference>
<keyword evidence="7" id="KW-0067">ATP-binding</keyword>
<dbReference type="SUPFAM" id="SSF55781">
    <property type="entry name" value="GAF domain-like"/>
    <property type="match status" value="1"/>
</dbReference>
<dbReference type="InterPro" id="IPR011712">
    <property type="entry name" value="Sig_transdc_His_kin_sub3_dim/P"/>
</dbReference>
<evidence type="ECO:0000256" key="4">
    <source>
        <dbReference type="ARBA" id="ARBA00022679"/>
    </source>
</evidence>
<keyword evidence="8" id="KW-0902">Two-component regulatory system</keyword>
<keyword evidence="11" id="KW-1185">Reference proteome</keyword>
<dbReference type="InterPro" id="IPR003018">
    <property type="entry name" value="GAF"/>
</dbReference>
<evidence type="ECO:0000259" key="9">
    <source>
        <dbReference type="SMART" id="SM00387"/>
    </source>
</evidence>
<dbReference type="Pfam" id="PF02518">
    <property type="entry name" value="HATPase_c"/>
    <property type="match status" value="1"/>
</dbReference>
<evidence type="ECO:0000256" key="8">
    <source>
        <dbReference type="ARBA" id="ARBA00023012"/>
    </source>
</evidence>
<dbReference type="GO" id="GO:0005524">
    <property type="term" value="F:ATP binding"/>
    <property type="evidence" value="ECO:0007669"/>
    <property type="project" value="UniProtKB-KW"/>
</dbReference>
<dbReference type="Pfam" id="PF07730">
    <property type="entry name" value="HisKA_3"/>
    <property type="match status" value="1"/>
</dbReference>
<dbReference type="AlphaFoldDB" id="A0A1G5QDU3"/>
<dbReference type="GO" id="GO:0000155">
    <property type="term" value="F:phosphorelay sensor kinase activity"/>
    <property type="evidence" value="ECO:0007669"/>
    <property type="project" value="InterPro"/>
</dbReference>
<keyword evidence="5" id="KW-0547">Nucleotide-binding</keyword>
<dbReference type="EC" id="2.7.13.3" evidence="2"/>
<keyword evidence="6 10" id="KW-0418">Kinase</keyword>
<proteinExistence type="predicted"/>
<dbReference type="PANTHER" id="PTHR24421:SF10">
    <property type="entry name" value="NITRATE_NITRITE SENSOR PROTEIN NARQ"/>
    <property type="match status" value="1"/>
</dbReference>
<dbReference type="Pfam" id="PF01590">
    <property type="entry name" value="GAF"/>
    <property type="match status" value="1"/>
</dbReference>
<evidence type="ECO:0000256" key="2">
    <source>
        <dbReference type="ARBA" id="ARBA00012438"/>
    </source>
</evidence>
<accession>A0A1G5QDU3</accession>
<evidence type="ECO:0000256" key="6">
    <source>
        <dbReference type="ARBA" id="ARBA00022777"/>
    </source>
</evidence>
<dbReference type="InterPro" id="IPR036890">
    <property type="entry name" value="HATPase_C_sf"/>
</dbReference>
<dbReference type="SUPFAM" id="SSF55874">
    <property type="entry name" value="ATPase domain of HSP90 chaperone/DNA topoisomerase II/histidine kinase"/>
    <property type="match status" value="1"/>
</dbReference>
<evidence type="ECO:0000313" key="11">
    <source>
        <dbReference type="Proteomes" id="UP000199648"/>
    </source>
</evidence>
<sequence>MNLMSRQTEVLLSAVEQLNPSENASSPEKTLRRLLDGINRVLSADQLVALIFDTNGREHRAALGAPVDQCQEHWLRRRIPDSGGRPEVSLVGREYWGGTNSEERCLGSHMRSGALVAIPCGGRWGVLLVAYHTDHLFSDQELSLLRIFANLAGVSLSTKAFAADAPVSELQDHSRQRLSAQESERQRIAAELHDGIGQSLTAVKYLLEGALLEHAKSNGEVGRDTLITTLHSVQSTIDEVRRVAMDLRPAMLDDLGLQPTLAWFCRQFREIYRPLRVHLQFGLDEEDMDPDLRVPIFRICQEALNNIAKHAKAKRAEVSLSLEEGRLLLRISDDGVGLKTTGRVGFGLKNMRERAELSGGRLVITRGKPRGLAIEASWPIPEMDLPRLDGLGDRALYGGGGELSGIHPA</sequence>
<comment type="catalytic activity">
    <reaction evidence="1">
        <text>ATP + protein L-histidine = ADP + protein N-phospho-L-histidine.</text>
        <dbReference type="EC" id="2.7.13.3"/>
    </reaction>
</comment>
<dbReference type="GO" id="GO:0016020">
    <property type="term" value="C:membrane"/>
    <property type="evidence" value="ECO:0007669"/>
    <property type="project" value="InterPro"/>
</dbReference>
<keyword evidence="4" id="KW-0808">Transferase</keyword>
<feature type="domain" description="Histidine kinase/HSP90-like ATPase" evidence="9">
    <location>
        <begin position="291"/>
        <end position="382"/>
    </location>
</feature>
<keyword evidence="3" id="KW-0597">Phosphoprotein</keyword>
<dbReference type="InterPro" id="IPR003594">
    <property type="entry name" value="HATPase_dom"/>
</dbReference>
<dbReference type="InterPro" id="IPR050482">
    <property type="entry name" value="Sensor_HK_TwoCompSys"/>
</dbReference>
<evidence type="ECO:0000256" key="3">
    <source>
        <dbReference type="ARBA" id="ARBA00022553"/>
    </source>
</evidence>
<dbReference type="Proteomes" id="UP000199648">
    <property type="component" value="Unassembled WGS sequence"/>
</dbReference>
<name>A0A1G5QDU3_9GAMM</name>
<dbReference type="PANTHER" id="PTHR24421">
    <property type="entry name" value="NITRATE/NITRITE SENSOR PROTEIN NARX-RELATED"/>
    <property type="match status" value="1"/>
</dbReference>
<dbReference type="STRING" id="415747.SAMN03097708_01904"/>
<evidence type="ECO:0000256" key="7">
    <source>
        <dbReference type="ARBA" id="ARBA00022840"/>
    </source>
</evidence>
<protein>
    <recommendedName>
        <fullName evidence="2">histidine kinase</fullName>
        <ecNumber evidence="2">2.7.13.3</ecNumber>
    </recommendedName>
</protein>
<organism evidence="10 11">
    <name type="scientific">Thiohalomonas denitrificans</name>
    <dbReference type="NCBI Taxonomy" id="415747"/>
    <lineage>
        <taxon>Bacteria</taxon>
        <taxon>Pseudomonadati</taxon>
        <taxon>Pseudomonadota</taxon>
        <taxon>Gammaproteobacteria</taxon>
        <taxon>Thiohalomonadales</taxon>
        <taxon>Thiohalomonadaceae</taxon>
        <taxon>Thiohalomonas</taxon>
    </lineage>
</organism>
<dbReference type="GO" id="GO:0046983">
    <property type="term" value="F:protein dimerization activity"/>
    <property type="evidence" value="ECO:0007669"/>
    <property type="project" value="InterPro"/>
</dbReference>
<evidence type="ECO:0000313" key="10">
    <source>
        <dbReference type="EMBL" id="SCZ59670.1"/>
    </source>
</evidence>
<dbReference type="Gene3D" id="3.30.450.40">
    <property type="match status" value="1"/>
</dbReference>
<reference evidence="10 11" key="1">
    <citation type="submission" date="2016-10" db="EMBL/GenBank/DDBJ databases">
        <authorList>
            <person name="de Groot N.N."/>
        </authorList>
    </citation>
    <scope>NUCLEOTIDE SEQUENCE [LARGE SCALE GENOMIC DNA]</scope>
    <source>
        <strain evidence="10 11">HLD2</strain>
    </source>
</reference>
<evidence type="ECO:0000256" key="5">
    <source>
        <dbReference type="ARBA" id="ARBA00022741"/>
    </source>
</evidence>
<dbReference type="Gene3D" id="1.20.5.1930">
    <property type="match status" value="1"/>
</dbReference>
<dbReference type="SMART" id="SM00387">
    <property type="entry name" value="HATPase_c"/>
    <property type="match status" value="1"/>
</dbReference>
<dbReference type="InterPro" id="IPR029016">
    <property type="entry name" value="GAF-like_dom_sf"/>
</dbReference>
<dbReference type="CDD" id="cd16917">
    <property type="entry name" value="HATPase_UhpB-NarQ-NarX-like"/>
    <property type="match status" value="1"/>
</dbReference>
<dbReference type="EMBL" id="FMWD01000005">
    <property type="protein sequence ID" value="SCZ59670.1"/>
    <property type="molecule type" value="Genomic_DNA"/>
</dbReference>
<evidence type="ECO:0000256" key="1">
    <source>
        <dbReference type="ARBA" id="ARBA00000085"/>
    </source>
</evidence>